<dbReference type="InterPro" id="IPR012368">
    <property type="entry name" value="OxRdtase_Mopterin-bd_su_IorB"/>
</dbReference>
<dbReference type="Pfam" id="PF20256">
    <property type="entry name" value="MoCoBD_2"/>
    <property type="match status" value="2"/>
</dbReference>
<evidence type="ECO:0000313" key="3">
    <source>
        <dbReference type="EMBL" id="NKI19521.1"/>
    </source>
</evidence>
<dbReference type="Proteomes" id="UP000765845">
    <property type="component" value="Unassembled WGS sequence"/>
</dbReference>
<keyword evidence="4" id="KW-1185">Reference proteome</keyword>
<dbReference type="EMBL" id="JAAWWK010000008">
    <property type="protein sequence ID" value="NKI19521.1"/>
    <property type="molecule type" value="Genomic_DNA"/>
</dbReference>
<feature type="domain" description="Aldehyde oxidase/xanthine dehydrogenase a/b hammerhead" evidence="2">
    <location>
        <begin position="223"/>
        <end position="302"/>
    </location>
</feature>
<proteinExistence type="predicted"/>
<evidence type="ECO:0000313" key="4">
    <source>
        <dbReference type="Proteomes" id="UP000765845"/>
    </source>
</evidence>
<dbReference type="PIRSF" id="PIRSF036389">
    <property type="entry name" value="IOR_B"/>
    <property type="match status" value="1"/>
</dbReference>
<dbReference type="RefSeq" id="WP_168452031.1">
    <property type="nucleotide sequence ID" value="NZ_JAAWWK010000008.1"/>
</dbReference>
<name>A0ABX1GK13_9GAMM</name>
<dbReference type="PANTHER" id="PTHR47495">
    <property type="entry name" value="ALDEHYDE DEHYDROGENASE"/>
    <property type="match status" value="1"/>
</dbReference>
<dbReference type="PROSITE" id="PS51257">
    <property type="entry name" value="PROKAR_LIPOPROTEIN"/>
    <property type="match status" value="1"/>
</dbReference>
<feature type="region of interest" description="Disordered" evidence="1">
    <location>
        <begin position="27"/>
        <end position="53"/>
    </location>
</feature>
<dbReference type="InterPro" id="IPR037165">
    <property type="entry name" value="AldOxase/xan_DH_Mopterin-bd_sf"/>
</dbReference>
<dbReference type="SMART" id="SM01008">
    <property type="entry name" value="Ald_Xan_dh_C"/>
    <property type="match status" value="1"/>
</dbReference>
<dbReference type="InterPro" id="IPR046867">
    <property type="entry name" value="AldOxase/xan_DH_MoCoBD2"/>
</dbReference>
<dbReference type="InterPro" id="IPR008274">
    <property type="entry name" value="AldOxase/xan_DH_MoCoBD1"/>
</dbReference>
<dbReference type="Pfam" id="PF02738">
    <property type="entry name" value="MoCoBD_1"/>
    <property type="match status" value="1"/>
</dbReference>
<dbReference type="InterPro" id="IPR000674">
    <property type="entry name" value="Ald_Oxase/Xan_DH_a/b"/>
</dbReference>
<protein>
    <submittedName>
        <fullName evidence="3">Xanthine dehydrogenase family protein molybdopterin-binding subunit</fullName>
    </submittedName>
</protein>
<dbReference type="InterPro" id="IPR052516">
    <property type="entry name" value="N-heterocyclic_Hydroxylase"/>
</dbReference>
<dbReference type="PROSITE" id="PS51318">
    <property type="entry name" value="TAT"/>
    <property type="match status" value="1"/>
</dbReference>
<dbReference type="SUPFAM" id="SSF56003">
    <property type="entry name" value="Molybdenum cofactor-binding domain"/>
    <property type="match status" value="2"/>
</dbReference>
<gene>
    <name evidence="3" type="ORF">HCU74_19110</name>
</gene>
<dbReference type="Gene3D" id="3.90.1170.50">
    <property type="entry name" value="Aldehyde oxidase/xanthine dehydrogenase, a/b hammerhead"/>
    <property type="match status" value="1"/>
</dbReference>
<evidence type="ECO:0000256" key="1">
    <source>
        <dbReference type="SAM" id="MobiDB-lite"/>
    </source>
</evidence>
<dbReference type="InterPro" id="IPR006311">
    <property type="entry name" value="TAT_signal"/>
</dbReference>
<comment type="caution">
    <text evidence="3">The sequence shown here is derived from an EMBL/GenBank/DDBJ whole genome shotgun (WGS) entry which is preliminary data.</text>
</comment>
<reference evidence="3 4" key="1">
    <citation type="submission" date="2020-04" db="EMBL/GenBank/DDBJ databases">
        <authorList>
            <person name="Yoon J."/>
        </authorList>
    </citation>
    <scope>NUCLEOTIDE SEQUENCE [LARGE SCALE GENOMIC DNA]</scope>
    <source>
        <strain evidence="3 4">KMU-166</strain>
    </source>
</reference>
<dbReference type="PANTHER" id="PTHR47495:SF2">
    <property type="entry name" value="ALDEHYDE DEHYDROGENASE"/>
    <property type="match status" value="1"/>
</dbReference>
<evidence type="ECO:0000259" key="2">
    <source>
        <dbReference type="SMART" id="SM01008"/>
    </source>
</evidence>
<organism evidence="3 4">
    <name type="scientific">Spongiibacter thalassae</name>
    <dbReference type="NCBI Taxonomy" id="2721624"/>
    <lineage>
        <taxon>Bacteria</taxon>
        <taxon>Pseudomonadati</taxon>
        <taxon>Pseudomonadota</taxon>
        <taxon>Gammaproteobacteria</taxon>
        <taxon>Cellvibrionales</taxon>
        <taxon>Spongiibacteraceae</taxon>
        <taxon>Spongiibacter</taxon>
    </lineage>
</organism>
<accession>A0ABX1GK13</accession>
<dbReference type="Gene3D" id="3.30.365.10">
    <property type="entry name" value="Aldehyde oxidase/xanthine dehydrogenase, molybdopterin binding domain"/>
    <property type="match status" value="4"/>
</dbReference>
<sequence length="739" mass="79192">MDTMLKRRQFLRVTALAGGGLLVACGGGSSSSPSPTPPDSSNPDSAPGNGGDPAETFAVGEFLRISSDNSIRVLVGASEIGQGALTAIPMIVAEELDADWSRVTSAHSPVAAQFDNPYFGALQFTVASAATRGYFAAQRRAGAAVRHMLIAAAAERWNVEPSTLRTEKSFVIDDANQRSASYGDLAEAAAAQNVPINPPLKDPANYTIIGSTRQRLDAVRKTNGSEIYGMDVDIPGMLTAVIARPPRFFGQPQSVNSNAALAIPGVLEVFTIPSGVAVIANDFWSAEQGRKALEVSWNEALAGRTDSAQTRSNYQASLNLPGVPVRSDGAVLLAQAAASDVLSADYFFPFMAHAAMEPLNVTVDYTGSAAEIWTGSQSQTIDRLFAASILGLLPEQINFHTMTSGGGFGRRGNPLSDYVRDACHVAKTLQQPVKVIWTREDDMKGGYYRPAASVRVSAALDNNGTITAWTHRAVTQDVTSSLYFEEQLDTLAEMELPPLGELNDLETGMPYAIDNVHMDAHLTLIPQMPSLWMRSVNKFSDVFAQETFIDEIAHRYSRDPYHYRREMLGNNPRLLAVLDGVAQAANWGNPPAGRSQGIALIAHWQSYIAQVVEVSVTGDRELKVHRVVSAIDCGTAVNPDLVVAQVESGVIFALSSVLFGEIELRDGVVQQSNFDDYPVLRMHQTPQIDTVLMPSGDNPGGVGEIGVPAVGPALANAIFAATGEQIRELPLKNLNFVIA</sequence>